<organism evidence="9 10">
    <name type="scientific">Amphilophus citrinellus</name>
    <name type="common">Midas cichlid</name>
    <name type="synonym">Cichlasoma citrinellum</name>
    <dbReference type="NCBI Taxonomy" id="61819"/>
    <lineage>
        <taxon>Eukaryota</taxon>
        <taxon>Metazoa</taxon>
        <taxon>Chordata</taxon>
        <taxon>Craniata</taxon>
        <taxon>Vertebrata</taxon>
        <taxon>Euteleostomi</taxon>
        <taxon>Actinopterygii</taxon>
        <taxon>Neopterygii</taxon>
        <taxon>Teleostei</taxon>
        <taxon>Neoteleostei</taxon>
        <taxon>Acanthomorphata</taxon>
        <taxon>Ovalentaria</taxon>
        <taxon>Cichlomorphae</taxon>
        <taxon>Cichliformes</taxon>
        <taxon>Cichlidae</taxon>
        <taxon>New World cichlids</taxon>
        <taxon>Cichlasomatinae</taxon>
        <taxon>Heroini</taxon>
        <taxon>Amphilophus</taxon>
    </lineage>
</organism>
<keyword evidence="10" id="KW-1185">Reference proteome</keyword>
<evidence type="ECO:0000256" key="2">
    <source>
        <dbReference type="ARBA" id="ARBA00004123"/>
    </source>
</evidence>
<keyword evidence="7" id="KW-0539">Nucleus</keyword>
<keyword evidence="6" id="KW-0378">Hydrolase</keyword>
<evidence type="ECO:0000256" key="1">
    <source>
        <dbReference type="ARBA" id="ARBA00001968"/>
    </source>
</evidence>
<dbReference type="GO" id="GO:0005634">
    <property type="term" value="C:nucleus"/>
    <property type="evidence" value="ECO:0007669"/>
    <property type="project" value="UniProtKB-SubCell"/>
</dbReference>
<dbReference type="Pfam" id="PF13359">
    <property type="entry name" value="DDE_Tnp_4"/>
    <property type="match status" value="1"/>
</dbReference>
<comment type="cofactor">
    <cofactor evidence="1">
        <name>a divalent metal cation</name>
        <dbReference type="ChEBI" id="CHEBI:60240"/>
    </cofactor>
</comment>
<dbReference type="PANTHER" id="PTHR22930:SF286">
    <property type="entry name" value="NUCLEASE HARBI1"/>
    <property type="match status" value="1"/>
</dbReference>
<evidence type="ECO:0000256" key="5">
    <source>
        <dbReference type="ARBA" id="ARBA00022723"/>
    </source>
</evidence>
<evidence type="ECO:0000313" key="10">
    <source>
        <dbReference type="Proteomes" id="UP000261340"/>
    </source>
</evidence>
<dbReference type="GO" id="GO:0004518">
    <property type="term" value="F:nuclease activity"/>
    <property type="evidence" value="ECO:0007669"/>
    <property type="project" value="UniProtKB-KW"/>
</dbReference>
<dbReference type="InterPro" id="IPR027806">
    <property type="entry name" value="HARBI1_dom"/>
</dbReference>
<name>A0A3Q0RMK7_AMPCI</name>
<dbReference type="GO" id="GO:0016787">
    <property type="term" value="F:hydrolase activity"/>
    <property type="evidence" value="ECO:0007669"/>
    <property type="project" value="UniProtKB-KW"/>
</dbReference>
<evidence type="ECO:0000256" key="4">
    <source>
        <dbReference type="ARBA" id="ARBA00022722"/>
    </source>
</evidence>
<dbReference type="STRING" id="61819.ENSACIP00000011068"/>
<feature type="domain" description="DDE Tnp4" evidence="8">
    <location>
        <begin position="117"/>
        <end position="250"/>
    </location>
</feature>
<dbReference type="Ensembl" id="ENSACIT00000011387.1">
    <property type="protein sequence ID" value="ENSACIP00000011068.1"/>
    <property type="gene ID" value="ENSACIG00000008645.1"/>
</dbReference>
<evidence type="ECO:0000256" key="7">
    <source>
        <dbReference type="ARBA" id="ARBA00023242"/>
    </source>
</evidence>
<dbReference type="PANTHER" id="PTHR22930">
    <property type="match status" value="1"/>
</dbReference>
<accession>A0A3Q0RMK7</accession>
<dbReference type="InterPro" id="IPR045249">
    <property type="entry name" value="HARBI1-like"/>
</dbReference>
<protein>
    <recommendedName>
        <fullName evidence="8">DDE Tnp4 domain-containing protein</fullName>
    </recommendedName>
</protein>
<dbReference type="SUPFAM" id="SSF88659">
    <property type="entry name" value="Sigma3 and sigma4 domains of RNA polymerase sigma factors"/>
    <property type="match status" value="1"/>
</dbReference>
<reference evidence="9" key="1">
    <citation type="submission" date="2025-08" db="UniProtKB">
        <authorList>
            <consortium name="Ensembl"/>
        </authorList>
    </citation>
    <scope>IDENTIFICATION</scope>
</reference>
<dbReference type="GeneTree" id="ENSGT00940000154348"/>
<reference evidence="9" key="2">
    <citation type="submission" date="2025-09" db="UniProtKB">
        <authorList>
            <consortium name="Ensembl"/>
        </authorList>
    </citation>
    <scope>IDENTIFICATION</scope>
</reference>
<keyword evidence="5" id="KW-0479">Metal-binding</keyword>
<evidence type="ECO:0000259" key="8">
    <source>
        <dbReference type="Pfam" id="PF13359"/>
    </source>
</evidence>
<evidence type="ECO:0000313" key="9">
    <source>
        <dbReference type="Ensembl" id="ENSACIP00000011068.1"/>
    </source>
</evidence>
<dbReference type="OMA" id="TEREPNF"/>
<evidence type="ECO:0000256" key="3">
    <source>
        <dbReference type="ARBA" id="ARBA00006958"/>
    </source>
</evidence>
<dbReference type="GO" id="GO:0046872">
    <property type="term" value="F:metal ion binding"/>
    <property type="evidence" value="ECO:0007669"/>
    <property type="project" value="UniProtKB-KW"/>
</dbReference>
<proteinExistence type="inferred from homology"/>
<comment type="subcellular location">
    <subcellularLocation>
        <location evidence="2">Nucleus</location>
    </subcellularLocation>
</comment>
<keyword evidence="4" id="KW-0540">Nuclease</keyword>
<dbReference type="Proteomes" id="UP000261340">
    <property type="component" value="Unplaced"/>
</dbReference>
<comment type="similarity">
    <text evidence="3">Belongs to the HARBI1 family.</text>
</comment>
<sequence>MGLQKNCLLCSYAGLPRDCLLYSCAGLTRNFLGTSIPPSLQVLITLRFLACGTSHRETADLCGVSESAVCKIVHKVYKAICKLRKDYIKFPAAVDQTTYKLQFYEYGNFSGVIGYAELYRNRKNWFSINLQGVSTPTLQFSNIVARWSGSTHDSRIFQNSSLCAQSEAGEHSGVLLGDGGYAQTHFLFTPYLHPIRPEQQCYNRAHIHTRGPVERMFGIWKNCFQCLRNTLHFEPRRCCIVIVATAVLHNYLKQHGCVNPPNEYYNDPHVPMELANDKAGHAYRNNFAVQHFS</sequence>
<evidence type="ECO:0000256" key="6">
    <source>
        <dbReference type="ARBA" id="ARBA00022801"/>
    </source>
</evidence>
<dbReference type="InterPro" id="IPR013324">
    <property type="entry name" value="RNA_pol_sigma_r3/r4-like"/>
</dbReference>
<dbReference type="AlphaFoldDB" id="A0A3Q0RMK7"/>